<keyword evidence="3" id="KW-1185">Reference proteome</keyword>
<name>A0A069PSR1_9BURK</name>
<dbReference type="InterPro" id="IPR050583">
    <property type="entry name" value="Mycobacterial_A85_antigen"/>
</dbReference>
<proteinExistence type="predicted"/>
<evidence type="ECO:0000313" key="2">
    <source>
        <dbReference type="EMBL" id="KDR43457.1"/>
    </source>
</evidence>
<dbReference type="STRING" id="60547.GCA_000751215_03084"/>
<dbReference type="Gene3D" id="3.40.50.1820">
    <property type="entry name" value="alpha/beta hydrolase"/>
    <property type="match status" value="1"/>
</dbReference>
<feature type="signal peptide" evidence="1">
    <location>
        <begin position="1"/>
        <end position="33"/>
    </location>
</feature>
<evidence type="ECO:0000313" key="3">
    <source>
        <dbReference type="Proteomes" id="UP000027466"/>
    </source>
</evidence>
<dbReference type="GO" id="GO:0016747">
    <property type="term" value="F:acyltransferase activity, transferring groups other than amino-acyl groups"/>
    <property type="evidence" value="ECO:0007669"/>
    <property type="project" value="TreeGrafter"/>
</dbReference>
<protein>
    <submittedName>
        <fullName evidence="2">Esterase</fullName>
    </submittedName>
</protein>
<dbReference type="AlphaFoldDB" id="A0A069PSR1"/>
<dbReference type="InterPro" id="IPR029058">
    <property type="entry name" value="AB_hydrolase_fold"/>
</dbReference>
<comment type="caution">
    <text evidence="2">The sequence shown here is derived from an EMBL/GenBank/DDBJ whole genome shotgun (WGS) entry which is preliminary data.</text>
</comment>
<dbReference type="SUPFAM" id="SSF53474">
    <property type="entry name" value="alpha/beta-Hydrolases"/>
    <property type="match status" value="1"/>
</dbReference>
<evidence type="ECO:0000256" key="1">
    <source>
        <dbReference type="SAM" id="SignalP"/>
    </source>
</evidence>
<keyword evidence="1" id="KW-0732">Signal</keyword>
<accession>A0A069PSR1</accession>
<organism evidence="2 3">
    <name type="scientific">Caballeronia glathei</name>
    <dbReference type="NCBI Taxonomy" id="60547"/>
    <lineage>
        <taxon>Bacteria</taxon>
        <taxon>Pseudomonadati</taxon>
        <taxon>Pseudomonadota</taxon>
        <taxon>Betaproteobacteria</taxon>
        <taxon>Burkholderiales</taxon>
        <taxon>Burkholderiaceae</taxon>
        <taxon>Caballeronia</taxon>
    </lineage>
</organism>
<dbReference type="EMBL" id="JFHC01000007">
    <property type="protein sequence ID" value="KDR43457.1"/>
    <property type="molecule type" value="Genomic_DNA"/>
</dbReference>
<dbReference type="PANTHER" id="PTHR48098:SF1">
    <property type="entry name" value="DIACYLGLYCEROL ACYLTRANSFERASE_MYCOLYLTRANSFERASE AG85A"/>
    <property type="match status" value="1"/>
</dbReference>
<dbReference type="Proteomes" id="UP000027466">
    <property type="component" value="Unassembled WGS sequence"/>
</dbReference>
<reference evidence="2 3" key="1">
    <citation type="submission" date="2014-03" db="EMBL/GenBank/DDBJ databases">
        <title>Draft Genome Sequences of Four Burkholderia Strains.</title>
        <authorList>
            <person name="Liu X.Y."/>
            <person name="Li C.X."/>
            <person name="Xu J.H."/>
        </authorList>
    </citation>
    <scope>NUCLEOTIDE SEQUENCE [LARGE SCALE GENOMIC DNA]</scope>
    <source>
        <strain evidence="2 3">DSM 50014</strain>
    </source>
</reference>
<dbReference type="Pfam" id="PF00756">
    <property type="entry name" value="Esterase"/>
    <property type="match status" value="1"/>
</dbReference>
<dbReference type="InterPro" id="IPR000801">
    <property type="entry name" value="Esterase-like"/>
</dbReference>
<dbReference type="PANTHER" id="PTHR48098">
    <property type="entry name" value="ENTEROCHELIN ESTERASE-RELATED"/>
    <property type="match status" value="1"/>
</dbReference>
<gene>
    <name evidence="2" type="ORF">BG61_35550</name>
</gene>
<sequence>MLNTRFDTFFASRVRTLLTVSFALSGLNAAADAAAVQASGTGASVRGEAAPATGTAATATATARAASTAAATRGTAASDAKGKPVPPVIVSPAGSRVLARTMHSEALDRDWPYALYLPPGFSPHARRYPVLYLLHGHGDTPSDWITRGHLQGIVDGLIARREIPPLLIVMPQGGTDWYVDRKEPIETAFFEELLPEIETRYPVRTDREGRAIGGVSMGGFGALRYAMTRPQLFCGAMLLGPAIYAAEPPAGSAARYVNVFGDGRFDAQVWRSLNYPAQWSAYMSRGQRVPMFIAAGDDDLRIHAEASQLYTQLRQANQPAELRIVDGGHTWAVWSALLVDGLRYSLACTRKSA</sequence>
<feature type="chain" id="PRO_5007372554" evidence="1">
    <location>
        <begin position="34"/>
        <end position="353"/>
    </location>
</feature>